<feature type="domain" description="Lon N-terminal" evidence="1">
    <location>
        <begin position="4"/>
        <end position="182"/>
    </location>
</feature>
<comment type="caution">
    <text evidence="2">The sequence shown here is derived from an EMBL/GenBank/DDBJ whole genome shotgun (WGS) entry which is preliminary data.</text>
</comment>
<dbReference type="SMART" id="SM00464">
    <property type="entry name" value="LON"/>
    <property type="match status" value="1"/>
</dbReference>
<keyword evidence="3" id="KW-1185">Reference proteome</keyword>
<organism evidence="2 3">
    <name type="scientific">Neolewinella maritima</name>
    <dbReference type="NCBI Taxonomy" id="1383882"/>
    <lineage>
        <taxon>Bacteria</taxon>
        <taxon>Pseudomonadati</taxon>
        <taxon>Bacteroidota</taxon>
        <taxon>Saprospiria</taxon>
        <taxon>Saprospirales</taxon>
        <taxon>Lewinellaceae</taxon>
        <taxon>Neolewinella</taxon>
    </lineage>
</organism>
<dbReference type="SUPFAM" id="SSF88697">
    <property type="entry name" value="PUA domain-like"/>
    <property type="match status" value="1"/>
</dbReference>
<dbReference type="RefSeq" id="WP_238751766.1">
    <property type="nucleotide sequence ID" value="NZ_CAKLPZ010000003.1"/>
</dbReference>
<evidence type="ECO:0000313" key="3">
    <source>
        <dbReference type="Proteomes" id="UP000837803"/>
    </source>
</evidence>
<evidence type="ECO:0000259" key="1">
    <source>
        <dbReference type="SMART" id="SM00464"/>
    </source>
</evidence>
<dbReference type="InterPro" id="IPR003111">
    <property type="entry name" value="Lon_prtase_N"/>
</dbReference>
<name>A0ABM9B3J3_9BACT</name>
<sequence length="211" mass="24280">MEQQLALFPLQLVVYPGEALNLHIFEPRYRQLIEDAESQGIRFGVPTVINGGLRPVATEVSLLGVPKRYPSGESDVHTRGERVFYLEDFDRQAPGKLYPGGQVRFLPLEEDEDPELNREIIALTRGIYRQLKIEREVLSLEEGFRTYSIGHYVGFTLEQEYELLTLRAAQERQEYMLKHLRQVRPQSGDPLGIRARAQLNGHFKELTAPDF</sequence>
<dbReference type="EMBL" id="CAKLPZ010000003">
    <property type="protein sequence ID" value="CAH1001908.1"/>
    <property type="molecule type" value="Genomic_DNA"/>
</dbReference>
<dbReference type="InterPro" id="IPR046336">
    <property type="entry name" value="Lon_prtase_N_sf"/>
</dbReference>
<dbReference type="Gene3D" id="2.30.130.40">
    <property type="entry name" value="LON domain-like"/>
    <property type="match status" value="1"/>
</dbReference>
<dbReference type="InterPro" id="IPR015947">
    <property type="entry name" value="PUA-like_sf"/>
</dbReference>
<protein>
    <recommendedName>
        <fullName evidence="1">Lon N-terminal domain-containing protein</fullName>
    </recommendedName>
</protein>
<proteinExistence type="predicted"/>
<evidence type="ECO:0000313" key="2">
    <source>
        <dbReference type="EMBL" id="CAH1001908.1"/>
    </source>
</evidence>
<dbReference type="Pfam" id="PF02190">
    <property type="entry name" value="LON_substr_bdg"/>
    <property type="match status" value="1"/>
</dbReference>
<reference evidence="2" key="1">
    <citation type="submission" date="2021-12" db="EMBL/GenBank/DDBJ databases">
        <authorList>
            <person name="Rodrigo-Torres L."/>
            <person name="Arahal R. D."/>
            <person name="Lucena T."/>
        </authorList>
    </citation>
    <scope>NUCLEOTIDE SEQUENCE</scope>
    <source>
        <strain evidence="2">CECT 8419</strain>
    </source>
</reference>
<dbReference type="Proteomes" id="UP000837803">
    <property type="component" value="Unassembled WGS sequence"/>
</dbReference>
<accession>A0ABM9B3J3</accession>
<gene>
    <name evidence="2" type="ORF">LEM8419_02822</name>
</gene>